<gene>
    <name evidence="7" type="ORF">GCM10010982_07580</name>
</gene>
<feature type="transmembrane region" description="Helical" evidence="6">
    <location>
        <begin position="52"/>
        <end position="71"/>
    </location>
</feature>
<feature type="transmembrane region" description="Helical" evidence="6">
    <location>
        <begin position="252"/>
        <end position="269"/>
    </location>
</feature>
<reference evidence="7" key="1">
    <citation type="journal article" date="2014" name="Int. J. Syst. Evol. Microbiol.">
        <title>Complete genome sequence of Corynebacterium casei LMG S-19264T (=DSM 44701T), isolated from a smear-ripened cheese.</title>
        <authorList>
            <consortium name="US DOE Joint Genome Institute (JGI-PGF)"/>
            <person name="Walter F."/>
            <person name="Albersmeier A."/>
            <person name="Kalinowski J."/>
            <person name="Ruckert C."/>
        </authorList>
    </citation>
    <scope>NUCLEOTIDE SEQUENCE</scope>
    <source>
        <strain evidence="7">CGMCC 1.7086</strain>
    </source>
</reference>
<name>A0A917YT81_9ALTE</name>
<evidence type="ECO:0000256" key="2">
    <source>
        <dbReference type="ARBA" id="ARBA00009142"/>
    </source>
</evidence>
<evidence type="ECO:0000256" key="5">
    <source>
        <dbReference type="ARBA" id="ARBA00023136"/>
    </source>
</evidence>
<dbReference type="GO" id="GO:0005886">
    <property type="term" value="C:plasma membrane"/>
    <property type="evidence" value="ECO:0007669"/>
    <property type="project" value="UniProtKB-SubCell"/>
</dbReference>
<dbReference type="RefSeq" id="WP_188690499.1">
    <property type="nucleotide sequence ID" value="NZ_BMLS01000001.1"/>
</dbReference>
<keyword evidence="5 6" id="KW-0472">Membrane</keyword>
<feature type="transmembrane region" description="Helical" evidence="6">
    <location>
        <begin position="91"/>
        <end position="109"/>
    </location>
</feature>
<dbReference type="PANTHER" id="PTHR43483">
    <property type="entry name" value="MEMBRANE TRANSPORTER PROTEIN HI_0806-RELATED"/>
    <property type="match status" value="1"/>
</dbReference>
<evidence type="ECO:0000256" key="4">
    <source>
        <dbReference type="ARBA" id="ARBA00022989"/>
    </source>
</evidence>
<evidence type="ECO:0000256" key="3">
    <source>
        <dbReference type="ARBA" id="ARBA00022692"/>
    </source>
</evidence>
<reference evidence="7" key="2">
    <citation type="submission" date="2020-09" db="EMBL/GenBank/DDBJ databases">
        <authorList>
            <person name="Sun Q."/>
            <person name="Zhou Y."/>
        </authorList>
    </citation>
    <scope>NUCLEOTIDE SEQUENCE</scope>
    <source>
        <strain evidence="7">CGMCC 1.7086</strain>
    </source>
</reference>
<feature type="transmembrane region" description="Helical" evidence="6">
    <location>
        <begin position="153"/>
        <end position="176"/>
    </location>
</feature>
<comment type="caution">
    <text evidence="7">The sequence shown here is derived from an EMBL/GenBank/DDBJ whole genome shotgun (WGS) entry which is preliminary data.</text>
</comment>
<dbReference type="AlphaFoldDB" id="A0A917YT81"/>
<dbReference type="Proteomes" id="UP000606935">
    <property type="component" value="Unassembled WGS sequence"/>
</dbReference>
<evidence type="ECO:0000256" key="1">
    <source>
        <dbReference type="ARBA" id="ARBA00004141"/>
    </source>
</evidence>
<dbReference type="Pfam" id="PF01925">
    <property type="entry name" value="TauE"/>
    <property type="match status" value="1"/>
</dbReference>
<proteinExistence type="inferred from homology"/>
<evidence type="ECO:0000256" key="6">
    <source>
        <dbReference type="RuleBase" id="RU363041"/>
    </source>
</evidence>
<keyword evidence="4 6" id="KW-1133">Transmembrane helix</keyword>
<keyword evidence="6" id="KW-1003">Cell membrane</keyword>
<sequence>MEFIDAVLPLAAMMLATGIVAGLLAGLLGVGGGIVIVPVLDTALGLYGIEPAIRMHVAVATSLTCIIFTSISSTRAHHAKGAVDLGLVKIWGPAVLMGSLLGAIGAAFVDSQVLSAVFGVVALLVALKMLLPLDNLILSRDVPRGLAAPFPPLAIGGLSSMMGIGGGTLSVPVLTLMNQPIHRAVGTAALFGLLISLPGAFGFAYSGWGDSRLPPGSLGYINLIGVALIAPVTVVMAPFGAKLAHRLDKRRLSMLFGFFLLLVAGRMLYRTLLA</sequence>
<evidence type="ECO:0000313" key="8">
    <source>
        <dbReference type="Proteomes" id="UP000606935"/>
    </source>
</evidence>
<dbReference type="PANTHER" id="PTHR43483:SF3">
    <property type="entry name" value="MEMBRANE TRANSPORTER PROTEIN HI_0806-RELATED"/>
    <property type="match status" value="1"/>
</dbReference>
<feature type="transmembrane region" description="Helical" evidence="6">
    <location>
        <begin position="220"/>
        <end position="240"/>
    </location>
</feature>
<feature type="transmembrane region" description="Helical" evidence="6">
    <location>
        <begin position="116"/>
        <end position="133"/>
    </location>
</feature>
<keyword evidence="8" id="KW-1185">Reference proteome</keyword>
<feature type="transmembrane region" description="Helical" evidence="6">
    <location>
        <begin position="188"/>
        <end position="208"/>
    </location>
</feature>
<dbReference type="InterPro" id="IPR002781">
    <property type="entry name" value="TM_pro_TauE-like"/>
</dbReference>
<comment type="similarity">
    <text evidence="2 6">Belongs to the 4-toluene sulfonate uptake permease (TSUP) (TC 2.A.102) family.</text>
</comment>
<organism evidence="7 8">
    <name type="scientific">Bowmanella pacifica</name>
    <dbReference type="NCBI Taxonomy" id="502051"/>
    <lineage>
        <taxon>Bacteria</taxon>
        <taxon>Pseudomonadati</taxon>
        <taxon>Pseudomonadota</taxon>
        <taxon>Gammaproteobacteria</taxon>
        <taxon>Alteromonadales</taxon>
        <taxon>Alteromonadaceae</taxon>
        <taxon>Bowmanella</taxon>
    </lineage>
</organism>
<comment type="subcellular location">
    <subcellularLocation>
        <location evidence="6">Cell membrane</location>
        <topology evidence="6">Multi-pass membrane protein</topology>
    </subcellularLocation>
    <subcellularLocation>
        <location evidence="1">Membrane</location>
        <topology evidence="1">Multi-pass membrane protein</topology>
    </subcellularLocation>
</comment>
<protein>
    <recommendedName>
        <fullName evidence="6">Probable membrane transporter protein</fullName>
    </recommendedName>
</protein>
<accession>A0A917YT81</accession>
<feature type="transmembrane region" description="Helical" evidence="6">
    <location>
        <begin position="12"/>
        <end position="40"/>
    </location>
</feature>
<evidence type="ECO:0000313" key="7">
    <source>
        <dbReference type="EMBL" id="GGO65538.1"/>
    </source>
</evidence>
<dbReference type="EMBL" id="BMLS01000001">
    <property type="protein sequence ID" value="GGO65538.1"/>
    <property type="molecule type" value="Genomic_DNA"/>
</dbReference>
<keyword evidence="3 6" id="KW-0812">Transmembrane</keyword>